<evidence type="ECO:0000259" key="4">
    <source>
        <dbReference type="PROSITE" id="PS51737"/>
    </source>
</evidence>
<dbReference type="InterPro" id="IPR011109">
    <property type="entry name" value="DNA_bind_recombinase_dom"/>
</dbReference>
<dbReference type="Gene3D" id="3.90.1750.20">
    <property type="entry name" value="Putative Large Serine Recombinase, Chain B, Domain 2"/>
    <property type="match status" value="1"/>
</dbReference>
<evidence type="ECO:0000259" key="3">
    <source>
        <dbReference type="PROSITE" id="PS51736"/>
    </source>
</evidence>
<evidence type="ECO:0000313" key="5">
    <source>
        <dbReference type="EMBL" id="SRX93232.1"/>
    </source>
</evidence>
<keyword evidence="2" id="KW-0233">DNA recombination</keyword>
<feature type="domain" description="Resolvase/invertase-type recombinase catalytic" evidence="3">
    <location>
        <begin position="2"/>
        <end position="150"/>
    </location>
</feature>
<keyword evidence="6" id="KW-1185">Reference proteome</keyword>
<dbReference type="GO" id="GO:0003677">
    <property type="term" value="F:DNA binding"/>
    <property type="evidence" value="ECO:0007669"/>
    <property type="project" value="UniProtKB-KW"/>
</dbReference>
<evidence type="ECO:0000256" key="1">
    <source>
        <dbReference type="ARBA" id="ARBA00023125"/>
    </source>
</evidence>
<dbReference type="InterPro" id="IPR038109">
    <property type="entry name" value="DNA_bind_recomb_sf"/>
</dbReference>
<sequence>MRALIVVRLSRVTDATTSPERQLQACRELCARRGYEVVGIAEDLDVSAAATSPFDRPQLGDWLTNRLGEFDVLVFYRMDRIVRRLLDLADLIRWCQQHSVLVVSATEQFLDLTQPFGDIIALLVAKVAEMELAAISDRNASAARYNIRAGKYRGGIPPWGYLPQQDEDGNWRLVQDPEQVTVIREVVERVLTGEPLRAVAHDLTARKVLTPKDRFAQLQGREVKGYQWHSSPLKRALTSPTLLGQIVAREPLTDAQGRVKRDSKGRKVFGPETVVRNDDGSPVVRSEPILTREVFDRVGAELADRENRKEPTKRSSGLLLQVIYCGVCGRPAYRLKGGVGRKPRYRCASAQYRDPCGNRSIPLEYADETVETLLLGVLGTSERLERVWDSGSDHSAELAEIDSTLADLADQLGSPAFRKGTPQRDRLDARIEALAARQAELAAEAIKPAGWTWQPTGEKFADWWDRQDVTARNVWLRSMGFTLGFVYSLDGKGPTLNVDFADLETLRQQLETSGPAANLQQAFEAMKANGIAGLELRTGEVIVHLTDGRTETIHHTGGAVDDQIDATDRKGA</sequence>
<dbReference type="InterPro" id="IPR050639">
    <property type="entry name" value="SSR_resolvase"/>
</dbReference>
<name>A0A375YWN4_MYCSH</name>
<dbReference type="PANTHER" id="PTHR30461">
    <property type="entry name" value="DNA-INVERTASE FROM LAMBDOID PROPHAGE"/>
    <property type="match status" value="1"/>
</dbReference>
<reference evidence="5 6" key="1">
    <citation type="submission" date="2018-05" db="EMBL/GenBank/DDBJ databases">
        <authorList>
            <consortium name="IHU Genomes"/>
        </authorList>
    </citation>
    <scope>NUCLEOTIDE SEQUENCE [LARGE SCALE GENOMIC DNA]</scope>
    <source>
        <strain evidence="5 6">P7336</strain>
    </source>
</reference>
<gene>
    <name evidence="5" type="ORF">MSP7336_01468</name>
</gene>
<evidence type="ECO:0000313" key="6">
    <source>
        <dbReference type="Proteomes" id="UP000252015"/>
    </source>
</evidence>
<dbReference type="Pfam" id="PF00239">
    <property type="entry name" value="Resolvase"/>
    <property type="match status" value="1"/>
</dbReference>
<dbReference type="EMBL" id="UEGW01000001">
    <property type="protein sequence ID" value="SRX93232.1"/>
    <property type="molecule type" value="Genomic_DNA"/>
</dbReference>
<dbReference type="PROSITE" id="PS51736">
    <property type="entry name" value="RECOMBINASES_3"/>
    <property type="match status" value="1"/>
</dbReference>
<dbReference type="Gene3D" id="3.40.50.1390">
    <property type="entry name" value="Resolvase, N-terminal catalytic domain"/>
    <property type="match status" value="1"/>
</dbReference>
<dbReference type="SUPFAM" id="SSF53041">
    <property type="entry name" value="Resolvase-like"/>
    <property type="match status" value="1"/>
</dbReference>
<dbReference type="Pfam" id="PF07508">
    <property type="entry name" value="Recombinase"/>
    <property type="match status" value="1"/>
</dbReference>
<dbReference type="RefSeq" id="WP_113963391.1">
    <property type="nucleotide sequence ID" value="NZ_UEGW01000001.1"/>
</dbReference>
<protein>
    <submittedName>
        <fullName evidence="5">Integrase [Rhodococcus jostii RHA1]</fullName>
    </submittedName>
</protein>
<dbReference type="CDD" id="cd00338">
    <property type="entry name" value="Ser_Recombinase"/>
    <property type="match status" value="1"/>
</dbReference>
<feature type="domain" description="Recombinase" evidence="4">
    <location>
        <begin position="158"/>
        <end position="308"/>
    </location>
</feature>
<dbReference type="Proteomes" id="UP000252015">
    <property type="component" value="Unassembled WGS sequence"/>
</dbReference>
<dbReference type="SMART" id="SM00857">
    <property type="entry name" value="Resolvase"/>
    <property type="match status" value="1"/>
</dbReference>
<dbReference type="InterPro" id="IPR036162">
    <property type="entry name" value="Resolvase-like_N_sf"/>
</dbReference>
<dbReference type="GO" id="GO:0000150">
    <property type="term" value="F:DNA strand exchange activity"/>
    <property type="evidence" value="ECO:0007669"/>
    <property type="project" value="InterPro"/>
</dbReference>
<dbReference type="InterPro" id="IPR025827">
    <property type="entry name" value="Zn_ribbon_recom_dom"/>
</dbReference>
<dbReference type="AlphaFoldDB" id="A0A375YWN4"/>
<accession>A0A375YWN4</accession>
<organism evidence="5 6">
    <name type="scientific">Mycobacterium shimoidei</name>
    <dbReference type="NCBI Taxonomy" id="29313"/>
    <lineage>
        <taxon>Bacteria</taxon>
        <taxon>Bacillati</taxon>
        <taxon>Actinomycetota</taxon>
        <taxon>Actinomycetes</taxon>
        <taxon>Mycobacteriales</taxon>
        <taxon>Mycobacteriaceae</taxon>
        <taxon>Mycobacterium</taxon>
    </lineage>
</organism>
<proteinExistence type="predicted"/>
<dbReference type="InterPro" id="IPR006119">
    <property type="entry name" value="Resolv_N"/>
</dbReference>
<dbReference type="Pfam" id="PF13408">
    <property type="entry name" value="Zn_ribbon_recom"/>
    <property type="match status" value="1"/>
</dbReference>
<evidence type="ECO:0000256" key="2">
    <source>
        <dbReference type="ARBA" id="ARBA00023172"/>
    </source>
</evidence>
<dbReference type="PANTHER" id="PTHR30461:SF2">
    <property type="entry name" value="SERINE RECOMBINASE PINE-RELATED"/>
    <property type="match status" value="1"/>
</dbReference>
<keyword evidence="1" id="KW-0238">DNA-binding</keyword>
<dbReference type="PROSITE" id="PS51737">
    <property type="entry name" value="RECOMBINASE_DNA_BIND"/>
    <property type="match status" value="1"/>
</dbReference>